<dbReference type="Proteomes" id="UP001519460">
    <property type="component" value="Unassembled WGS sequence"/>
</dbReference>
<gene>
    <name evidence="2" type="ORF">BaRGS_00020711</name>
    <name evidence="1" type="ORF">BaRGS_00035430</name>
</gene>
<sequence length="94" mass="10723">MVQKPVLWVNVHNCVRGRVFRKRHNTEQRGSSEPMKIAYDLITVRPEVPVCHTDCGMAIKYLSASPAPWASRTLLRLRQEIEKSLTEGPLPKAK</sequence>
<reference evidence="1 3" key="2">
    <citation type="journal article" date="2023" name="Sci. Data">
        <title>Genome assembly of the Korean intertidal mud-creeper Batillaria attramentaria.</title>
        <authorList>
            <person name="Patra A.K."/>
            <person name="Ho P.T."/>
            <person name="Jun S."/>
            <person name="Lee S.J."/>
            <person name="Kim Y."/>
            <person name="Won Y.J."/>
        </authorList>
    </citation>
    <scope>NUCLEOTIDE SEQUENCE [LARGE SCALE GENOMIC DNA]</scope>
    <source>
        <strain evidence="1">Wonlab-2016</strain>
    </source>
</reference>
<accession>A0ABD0JEX1</accession>
<dbReference type="EMBL" id="JACVVK020000155">
    <property type="protein sequence ID" value="KAK7488120.1"/>
    <property type="molecule type" value="Genomic_DNA"/>
</dbReference>
<reference evidence="1" key="1">
    <citation type="submission" date="2020-09" db="EMBL/GenBank/DDBJ databases">
        <authorList>
            <person name="Won Y."/>
        </authorList>
    </citation>
    <scope>NUCLEOTIDE SEQUENCE</scope>
    <source>
        <strain evidence="1">Wonlab-2016</strain>
        <tissue evidence="1">Foot muscle</tissue>
    </source>
</reference>
<proteinExistence type="predicted"/>
<evidence type="ECO:0000313" key="3">
    <source>
        <dbReference type="Proteomes" id="UP001519460"/>
    </source>
</evidence>
<reference evidence="1" key="3">
    <citation type="submission" date="2023-01" db="EMBL/GenBank/DDBJ databases">
        <authorList>
            <person name="Patra A."/>
        </authorList>
    </citation>
    <scope>NUCLEOTIDE SEQUENCE</scope>
    <source>
        <strain evidence="1">Wonlab-2016</strain>
        <tissue evidence="1">Foot muscle</tissue>
    </source>
</reference>
<name>A0ABD0JEX1_9CAEN</name>
<comment type="caution">
    <text evidence="1">The sequence shown here is derived from an EMBL/GenBank/DDBJ whole genome shotgun (WGS) entry which is preliminary data.</text>
</comment>
<dbReference type="EMBL" id="JACVVK020000473">
    <property type="protein sequence ID" value="KAK7473382.1"/>
    <property type="molecule type" value="Genomic_DNA"/>
</dbReference>
<organism evidence="1 3">
    <name type="scientific">Batillaria attramentaria</name>
    <dbReference type="NCBI Taxonomy" id="370345"/>
    <lineage>
        <taxon>Eukaryota</taxon>
        <taxon>Metazoa</taxon>
        <taxon>Spiralia</taxon>
        <taxon>Lophotrochozoa</taxon>
        <taxon>Mollusca</taxon>
        <taxon>Gastropoda</taxon>
        <taxon>Caenogastropoda</taxon>
        <taxon>Sorbeoconcha</taxon>
        <taxon>Cerithioidea</taxon>
        <taxon>Batillariidae</taxon>
        <taxon>Batillaria</taxon>
    </lineage>
</organism>
<protein>
    <submittedName>
        <fullName evidence="1">Uncharacterized protein</fullName>
    </submittedName>
</protein>
<evidence type="ECO:0000313" key="2">
    <source>
        <dbReference type="EMBL" id="KAK7488120.1"/>
    </source>
</evidence>
<dbReference type="AlphaFoldDB" id="A0ABD0JEX1"/>
<evidence type="ECO:0000313" key="1">
    <source>
        <dbReference type="EMBL" id="KAK7473382.1"/>
    </source>
</evidence>
<keyword evidence="3" id="KW-1185">Reference proteome</keyword>